<dbReference type="AlphaFoldDB" id="A0A232FEW1"/>
<evidence type="ECO:0000313" key="1">
    <source>
        <dbReference type="EMBL" id="OXU29083.1"/>
    </source>
</evidence>
<proteinExistence type="predicted"/>
<name>A0A232FEW1_9HYME</name>
<reference evidence="1 2" key="1">
    <citation type="journal article" date="2017" name="Curr. Biol.">
        <title>The Evolution of Venom by Co-option of Single-Copy Genes.</title>
        <authorList>
            <person name="Martinson E.O."/>
            <person name="Mrinalini"/>
            <person name="Kelkar Y.D."/>
            <person name="Chang C.H."/>
            <person name="Werren J.H."/>
        </authorList>
    </citation>
    <scope>NUCLEOTIDE SEQUENCE [LARGE SCALE GENOMIC DNA]</scope>
    <source>
        <strain evidence="1 2">Alberta</strain>
        <tissue evidence="1">Whole body</tissue>
    </source>
</reference>
<organism evidence="1 2">
    <name type="scientific">Trichomalopsis sarcophagae</name>
    <dbReference type="NCBI Taxonomy" id="543379"/>
    <lineage>
        <taxon>Eukaryota</taxon>
        <taxon>Metazoa</taxon>
        <taxon>Ecdysozoa</taxon>
        <taxon>Arthropoda</taxon>
        <taxon>Hexapoda</taxon>
        <taxon>Insecta</taxon>
        <taxon>Pterygota</taxon>
        <taxon>Neoptera</taxon>
        <taxon>Endopterygota</taxon>
        <taxon>Hymenoptera</taxon>
        <taxon>Apocrita</taxon>
        <taxon>Proctotrupomorpha</taxon>
        <taxon>Chalcidoidea</taxon>
        <taxon>Pteromalidae</taxon>
        <taxon>Pteromalinae</taxon>
        <taxon>Trichomalopsis</taxon>
    </lineage>
</organism>
<feature type="non-terminal residue" evidence="1">
    <location>
        <position position="1"/>
    </location>
</feature>
<evidence type="ECO:0000313" key="2">
    <source>
        <dbReference type="Proteomes" id="UP000215335"/>
    </source>
</evidence>
<protein>
    <submittedName>
        <fullName evidence="1">Uncharacterized protein</fullName>
    </submittedName>
</protein>
<gene>
    <name evidence="1" type="ORF">TSAR_014320</name>
</gene>
<comment type="caution">
    <text evidence="1">The sequence shown here is derived from an EMBL/GenBank/DDBJ whole genome shotgun (WGS) entry which is preliminary data.</text>
</comment>
<sequence>ALYHLICGTQTLSHFLKHWLNATPWLRTTSSPSRHSLTLHIKLASSHLALITSHSIPLHTPSHTHLLF</sequence>
<dbReference type="EMBL" id="NNAY01000340">
    <property type="protein sequence ID" value="OXU29083.1"/>
    <property type="molecule type" value="Genomic_DNA"/>
</dbReference>
<keyword evidence="2" id="KW-1185">Reference proteome</keyword>
<dbReference type="Proteomes" id="UP000215335">
    <property type="component" value="Unassembled WGS sequence"/>
</dbReference>
<accession>A0A232FEW1</accession>